<dbReference type="InterPro" id="IPR012549">
    <property type="entry name" value="EptA-like_N"/>
</dbReference>
<keyword evidence="5 8" id="KW-0812">Transmembrane</keyword>
<protein>
    <recommendedName>
        <fullName evidence="13">Sulfatase</fullName>
    </recommendedName>
</protein>
<keyword evidence="12" id="KW-1185">Reference proteome</keyword>
<comment type="caution">
    <text evidence="11">The sequence shown here is derived from an EMBL/GenBank/DDBJ whole genome shotgun (WGS) entry which is preliminary data.</text>
</comment>
<dbReference type="PANTHER" id="PTHR30443:SF0">
    <property type="entry name" value="PHOSPHOETHANOLAMINE TRANSFERASE EPTA"/>
    <property type="match status" value="1"/>
</dbReference>
<comment type="subcellular location">
    <subcellularLocation>
        <location evidence="1">Cell inner membrane</location>
        <topology evidence="1">Multi-pass membrane protein</topology>
    </subcellularLocation>
</comment>
<dbReference type="InterPro" id="IPR058130">
    <property type="entry name" value="PEA_transf_C"/>
</dbReference>
<dbReference type="Proteomes" id="UP000009319">
    <property type="component" value="Unassembled WGS sequence"/>
</dbReference>
<dbReference type="CDD" id="cd16017">
    <property type="entry name" value="LptA"/>
    <property type="match status" value="1"/>
</dbReference>
<feature type="transmembrane region" description="Helical" evidence="8">
    <location>
        <begin position="80"/>
        <end position="101"/>
    </location>
</feature>
<dbReference type="EMBL" id="CANI01000028">
    <property type="protein sequence ID" value="CCM77175.1"/>
    <property type="molecule type" value="Genomic_DNA"/>
</dbReference>
<evidence type="ECO:0000256" key="3">
    <source>
        <dbReference type="ARBA" id="ARBA00022519"/>
    </source>
</evidence>
<feature type="transmembrane region" description="Helical" evidence="8">
    <location>
        <begin position="155"/>
        <end position="178"/>
    </location>
</feature>
<dbReference type="GO" id="GO:0016776">
    <property type="term" value="F:phosphotransferase activity, phosphate group as acceptor"/>
    <property type="evidence" value="ECO:0007669"/>
    <property type="project" value="TreeGrafter"/>
</dbReference>
<feature type="transmembrane region" description="Helical" evidence="8">
    <location>
        <begin position="17"/>
        <end position="34"/>
    </location>
</feature>
<evidence type="ECO:0000256" key="8">
    <source>
        <dbReference type="SAM" id="Phobius"/>
    </source>
</evidence>
<dbReference type="Gene3D" id="3.40.720.10">
    <property type="entry name" value="Alkaline Phosphatase, subunit A"/>
    <property type="match status" value="1"/>
</dbReference>
<dbReference type="GO" id="GO:0005886">
    <property type="term" value="C:plasma membrane"/>
    <property type="evidence" value="ECO:0007669"/>
    <property type="project" value="UniProtKB-SubCell"/>
</dbReference>
<dbReference type="PANTHER" id="PTHR30443">
    <property type="entry name" value="INNER MEMBRANE PROTEIN"/>
    <property type="match status" value="1"/>
</dbReference>
<keyword evidence="3" id="KW-0997">Cell inner membrane</keyword>
<evidence type="ECO:0008006" key="13">
    <source>
        <dbReference type="Google" id="ProtNLM"/>
    </source>
</evidence>
<keyword evidence="6 8" id="KW-1133">Transmembrane helix</keyword>
<keyword evidence="4" id="KW-0808">Transferase</keyword>
<evidence type="ECO:0000256" key="7">
    <source>
        <dbReference type="ARBA" id="ARBA00023136"/>
    </source>
</evidence>
<name>K0PZE9_9HYPH</name>
<dbReference type="AlphaFoldDB" id="K0PZE9"/>
<evidence type="ECO:0000256" key="2">
    <source>
        <dbReference type="ARBA" id="ARBA00022475"/>
    </source>
</evidence>
<dbReference type="InterPro" id="IPR040423">
    <property type="entry name" value="PEA_transferase"/>
</dbReference>
<dbReference type="InterPro" id="IPR000917">
    <property type="entry name" value="Sulfatase_N"/>
</dbReference>
<organism evidence="11 12">
    <name type="scientific">Rhizobium mesoamericanum STM3625</name>
    <dbReference type="NCBI Taxonomy" id="1211777"/>
    <lineage>
        <taxon>Bacteria</taxon>
        <taxon>Pseudomonadati</taxon>
        <taxon>Pseudomonadota</taxon>
        <taxon>Alphaproteobacteria</taxon>
        <taxon>Hyphomicrobiales</taxon>
        <taxon>Rhizobiaceae</taxon>
        <taxon>Rhizobium/Agrobacterium group</taxon>
        <taxon>Rhizobium</taxon>
    </lineage>
</organism>
<dbReference type="GO" id="GO:0009244">
    <property type="term" value="P:lipopolysaccharide core region biosynthetic process"/>
    <property type="evidence" value="ECO:0007669"/>
    <property type="project" value="TreeGrafter"/>
</dbReference>
<dbReference type="STRING" id="1211777.BN77_4230"/>
<proteinExistence type="predicted"/>
<dbReference type="InterPro" id="IPR017850">
    <property type="entry name" value="Alkaline_phosphatase_core_sf"/>
</dbReference>
<dbReference type="HOGENOM" id="CLU_018534_1_0_5"/>
<feature type="domain" description="Sulfatase N-terminal" evidence="9">
    <location>
        <begin position="238"/>
        <end position="527"/>
    </location>
</feature>
<dbReference type="SUPFAM" id="SSF53649">
    <property type="entry name" value="Alkaline phosphatase-like"/>
    <property type="match status" value="1"/>
</dbReference>
<evidence type="ECO:0000256" key="6">
    <source>
        <dbReference type="ARBA" id="ARBA00022989"/>
    </source>
</evidence>
<feature type="transmembrane region" description="Helical" evidence="8">
    <location>
        <begin position="121"/>
        <end position="143"/>
    </location>
</feature>
<reference evidence="11 12" key="1">
    <citation type="journal article" date="2013" name="Genome Announc.">
        <title>Draft Genome Sequence of Rhizobium mesoamericanum STM3625, a Nitrogen-Fixing Symbiont of Mimosa pudica Isolated in French Guiana (South America).</title>
        <authorList>
            <person name="Moulin L."/>
            <person name="Mornico D."/>
            <person name="Melkonian R."/>
            <person name="Klonowska A."/>
        </authorList>
    </citation>
    <scope>NUCLEOTIDE SEQUENCE [LARGE SCALE GENOMIC DNA]</scope>
    <source>
        <strain evidence="11 12">STM3625</strain>
    </source>
</reference>
<keyword evidence="7 8" id="KW-0472">Membrane</keyword>
<dbReference type="Pfam" id="PF00884">
    <property type="entry name" value="Sulfatase"/>
    <property type="match status" value="1"/>
</dbReference>
<evidence type="ECO:0000259" key="10">
    <source>
        <dbReference type="Pfam" id="PF08019"/>
    </source>
</evidence>
<evidence type="ECO:0000259" key="9">
    <source>
        <dbReference type="Pfam" id="PF00884"/>
    </source>
</evidence>
<feature type="transmembrane region" description="Helical" evidence="8">
    <location>
        <begin position="46"/>
        <end position="68"/>
    </location>
</feature>
<gene>
    <name evidence="11" type="ORF">BN77_4230</name>
</gene>
<evidence type="ECO:0000256" key="4">
    <source>
        <dbReference type="ARBA" id="ARBA00022679"/>
    </source>
</evidence>
<dbReference type="Pfam" id="PF08019">
    <property type="entry name" value="EptA_B_N"/>
    <property type="match status" value="1"/>
</dbReference>
<feature type="domain" description="Phosphoethanolamine transferase N-terminal" evidence="10">
    <location>
        <begin position="61"/>
        <end position="207"/>
    </location>
</feature>
<evidence type="ECO:0000313" key="12">
    <source>
        <dbReference type="Proteomes" id="UP000009319"/>
    </source>
</evidence>
<accession>K0PZE9</accession>
<dbReference type="eggNOG" id="COG2194">
    <property type="taxonomic scope" value="Bacteria"/>
</dbReference>
<dbReference type="NCBIfam" id="NF028537">
    <property type="entry name" value="P_eth_NH2_trans"/>
    <property type="match status" value="1"/>
</dbReference>
<evidence type="ECO:0000256" key="5">
    <source>
        <dbReference type="ARBA" id="ARBA00022692"/>
    </source>
</evidence>
<dbReference type="RefSeq" id="WP_007535150.1">
    <property type="nucleotide sequence ID" value="NZ_HF536772.1"/>
</dbReference>
<evidence type="ECO:0000256" key="1">
    <source>
        <dbReference type="ARBA" id="ARBA00004429"/>
    </source>
</evidence>
<evidence type="ECO:0000313" key="11">
    <source>
        <dbReference type="EMBL" id="CCM77175.1"/>
    </source>
</evidence>
<sequence length="548" mass="60585">MDDFDETAQDPSRRPRLGSVTLSILIAVYILAVGNETFWSRAYTHLAAYPLALIAFVIGITAITIAAMTAFSVKYLIKPALIFFILVSVTAAWFTDQYGIVIDKEMIRSAAAATSDAAAHLITPAFLLHLILAGVLPSLFILWVRVVHRPFPQKFAWNMAVILPCLAVFAAAGLSFSQIYAAVGRLHRDIMLTFNPFIPIGSAALYMFPSEDDRKIERHLLGLDARQRSPSANGKPRVVVLVVGESARAQSFSLGGYVRETNPELKARGVVYYANATSCGTTTGVALPCMFSAYSRPQYTQRKGLETDNLIDILGHAKVKVEWWDNNTGSYNVANRISYRFLPDAADPRFCRDGECLDTALLDKLGEWLSRVKDDSILILHQNGSHGPGYYQRYPDDFRRFTPDCRTAEFGSCTQQEIVNAYDNTILFTDHVVAKVIDTLRQYGNSISTAMLYVSDHGESLGENGLYLHGAPYLFAPPQQTHVPIIAWLAPDFSAASKIDMACLAQKASEPASHDNFFHSVLGLMDVATDRYDAKLDLFAACRHTSVE</sequence>
<keyword evidence="2" id="KW-1003">Cell membrane</keyword>